<evidence type="ECO:0000256" key="7">
    <source>
        <dbReference type="SAM" id="Phobius"/>
    </source>
</evidence>
<keyword evidence="6 7" id="KW-0472">Membrane</keyword>
<protein>
    <submittedName>
        <fullName evidence="9">Exopolysaccharide biosynthesis polyprenyl glycosylphosphotransferase</fullName>
    </submittedName>
</protein>
<dbReference type="NCBIfam" id="TIGR03025">
    <property type="entry name" value="EPS_sugtrans"/>
    <property type="match status" value="1"/>
</dbReference>
<evidence type="ECO:0000313" key="9">
    <source>
        <dbReference type="EMBL" id="BBA36231.1"/>
    </source>
</evidence>
<feature type="transmembrane region" description="Helical" evidence="7">
    <location>
        <begin position="92"/>
        <end position="113"/>
    </location>
</feature>
<dbReference type="InterPro" id="IPR017473">
    <property type="entry name" value="Undecaprenyl-P_gluc_Ptfrase"/>
</dbReference>
<keyword evidence="10" id="KW-1185">Reference proteome</keyword>
<dbReference type="PANTHER" id="PTHR30576">
    <property type="entry name" value="COLANIC BIOSYNTHESIS UDP-GLUCOSE LIPID CARRIER TRANSFERASE"/>
    <property type="match status" value="1"/>
</dbReference>
<keyword evidence="4 7" id="KW-0812">Transmembrane</keyword>
<dbReference type="Pfam" id="PF02397">
    <property type="entry name" value="Bac_transf"/>
    <property type="match status" value="1"/>
</dbReference>
<dbReference type="KEGG" id="mmai:sS8_4301"/>
<feature type="transmembrane region" description="Helical" evidence="7">
    <location>
        <begin position="20"/>
        <end position="43"/>
    </location>
</feature>
<comment type="subcellular location">
    <subcellularLocation>
        <location evidence="1">Membrane</location>
        <topology evidence="1">Multi-pass membrane protein</topology>
    </subcellularLocation>
</comment>
<reference evidence="9 10" key="1">
    <citation type="submission" date="2016-12" db="EMBL/GenBank/DDBJ databases">
        <title>Genome sequencing of Methylocaldum marinum.</title>
        <authorList>
            <person name="Takeuchi M."/>
            <person name="Kamagata Y."/>
            <person name="Hiraoka S."/>
            <person name="Oshima K."/>
            <person name="Hattori M."/>
            <person name="Iwasaki W."/>
        </authorList>
    </citation>
    <scope>NUCLEOTIDE SEQUENCE [LARGE SCALE GENOMIC DNA]</scope>
    <source>
        <strain evidence="9 10">S8</strain>
    </source>
</reference>
<evidence type="ECO:0000256" key="3">
    <source>
        <dbReference type="ARBA" id="ARBA00022679"/>
    </source>
</evidence>
<keyword evidence="5 7" id="KW-1133">Transmembrane helix</keyword>
<name>A0A250KZ17_9GAMM</name>
<evidence type="ECO:0000256" key="4">
    <source>
        <dbReference type="ARBA" id="ARBA00022692"/>
    </source>
</evidence>
<evidence type="ECO:0000259" key="8">
    <source>
        <dbReference type="Pfam" id="PF02397"/>
    </source>
</evidence>
<keyword evidence="3 9" id="KW-0808">Transferase</keyword>
<evidence type="ECO:0000313" key="10">
    <source>
        <dbReference type="Proteomes" id="UP000266313"/>
    </source>
</evidence>
<comment type="similarity">
    <text evidence="2">Belongs to the bacterial sugar transferase family.</text>
</comment>
<dbReference type="NCBIfam" id="TIGR03023">
    <property type="entry name" value="WcaJ_sugtrans"/>
    <property type="match status" value="1"/>
</dbReference>
<feature type="transmembrane region" description="Helical" evidence="7">
    <location>
        <begin position="294"/>
        <end position="314"/>
    </location>
</feature>
<evidence type="ECO:0000256" key="1">
    <source>
        <dbReference type="ARBA" id="ARBA00004141"/>
    </source>
</evidence>
<feature type="transmembrane region" description="Helical" evidence="7">
    <location>
        <begin position="55"/>
        <end position="71"/>
    </location>
</feature>
<dbReference type="AlphaFoldDB" id="A0A250KZ17"/>
<dbReference type="InterPro" id="IPR003362">
    <property type="entry name" value="Bact_transf"/>
</dbReference>
<evidence type="ECO:0000256" key="6">
    <source>
        <dbReference type="ARBA" id="ARBA00023136"/>
    </source>
</evidence>
<dbReference type="Pfam" id="PF13727">
    <property type="entry name" value="CoA_binding_3"/>
    <property type="match status" value="1"/>
</dbReference>
<accession>A0A250KZ17</accession>
<dbReference type="RefSeq" id="WP_119631444.1">
    <property type="nucleotide sequence ID" value="NZ_AP017928.1"/>
</dbReference>
<dbReference type="Proteomes" id="UP000266313">
    <property type="component" value="Chromosome"/>
</dbReference>
<feature type="transmembrane region" description="Helical" evidence="7">
    <location>
        <begin position="119"/>
        <end position="138"/>
    </location>
</feature>
<evidence type="ECO:0000256" key="5">
    <source>
        <dbReference type="ARBA" id="ARBA00022989"/>
    </source>
</evidence>
<proteinExistence type="inferred from homology"/>
<sequence length="475" mass="53702">MPIGFGSVFKGLYKQYGHTVIVLLRVLDVAMLLAAAWVAFYLWHQQPVIDQDHRVVIAIGLLGTIIFFEIGQIYRPWRSDAMRGEVVRILRAWLFTLISVVSIVALVRLHVWLGSSYRWIATWGVLGFVFIVLMRAALSRVLRLLRARGWQQGRIVMVGLNEMAMAASRQLNDSPWAGLQVIGYVDDRVKPRGAIGEIALPRLGGLNDLAHLVAREEVDEVWVAFPFKGEARAEQVLHELRHLPVSIRLVIDCFAFKMSKFLNLNDVAGIPTLDISVSPLHGINRYIKEVEDRLLALILLMLASPVMLLIAAGVKLSSPGAVFYRQERVGWNNRSFIMLKFRSMPVNAEANTGPVWAKPGENRATPFGAFLRRTSLDELPQLINVLKGDMSLVGPRPERPDFVEVFKDQVPNYMKKHMVKAGITGWAQVNGWRGDTDLVKRIEHDLYYIQNWSVWFDLEIAARTVVSGFVNKNAY</sequence>
<evidence type="ECO:0000256" key="2">
    <source>
        <dbReference type="ARBA" id="ARBA00006464"/>
    </source>
</evidence>
<dbReference type="InterPro" id="IPR017475">
    <property type="entry name" value="EPS_sugar_tfrase"/>
</dbReference>
<dbReference type="Gene3D" id="3.40.50.720">
    <property type="entry name" value="NAD(P)-binding Rossmann-like Domain"/>
    <property type="match status" value="1"/>
</dbReference>
<dbReference type="OrthoDB" id="9808602at2"/>
<gene>
    <name evidence="9" type="ORF">sS8_4301</name>
</gene>
<dbReference type="EMBL" id="AP017928">
    <property type="protein sequence ID" value="BBA36231.1"/>
    <property type="molecule type" value="Genomic_DNA"/>
</dbReference>
<organism evidence="9 10">
    <name type="scientific">Methylocaldum marinum</name>
    <dbReference type="NCBI Taxonomy" id="1432792"/>
    <lineage>
        <taxon>Bacteria</taxon>
        <taxon>Pseudomonadati</taxon>
        <taxon>Pseudomonadota</taxon>
        <taxon>Gammaproteobacteria</taxon>
        <taxon>Methylococcales</taxon>
        <taxon>Methylococcaceae</taxon>
        <taxon>Methylocaldum</taxon>
    </lineage>
</organism>
<feature type="domain" description="Bacterial sugar transferase" evidence="8">
    <location>
        <begin position="288"/>
        <end position="467"/>
    </location>
</feature>
<dbReference type="GO" id="GO:0016780">
    <property type="term" value="F:phosphotransferase activity, for other substituted phosphate groups"/>
    <property type="evidence" value="ECO:0007669"/>
    <property type="project" value="TreeGrafter"/>
</dbReference>
<dbReference type="PANTHER" id="PTHR30576:SF0">
    <property type="entry name" value="UNDECAPRENYL-PHOSPHATE N-ACETYLGALACTOSAMINYL 1-PHOSPHATE TRANSFERASE-RELATED"/>
    <property type="match status" value="1"/>
</dbReference>
<dbReference type="GO" id="GO:0016020">
    <property type="term" value="C:membrane"/>
    <property type="evidence" value="ECO:0007669"/>
    <property type="project" value="UniProtKB-SubCell"/>
</dbReference>